<name>A0A2D6YJB8_9DELT</name>
<dbReference type="GO" id="GO:0044781">
    <property type="term" value="P:bacterial-type flagellum organization"/>
    <property type="evidence" value="ECO:0007669"/>
    <property type="project" value="UniProtKB-UniRule"/>
</dbReference>
<comment type="caution">
    <text evidence="5">The sequence shown here is derived from an EMBL/GenBank/DDBJ whole genome shotgun (WGS) entry which is preliminary data.</text>
</comment>
<keyword evidence="2 3" id="KW-1005">Bacterial flagellum biogenesis</keyword>
<comment type="function">
    <text evidence="3">Required for flagellar hook formation. May act as a scaffolding protein.</text>
</comment>
<organism evidence="5 6">
    <name type="scientific">SAR324 cluster bacterium</name>
    <dbReference type="NCBI Taxonomy" id="2024889"/>
    <lineage>
        <taxon>Bacteria</taxon>
        <taxon>Deltaproteobacteria</taxon>
        <taxon>SAR324 cluster</taxon>
    </lineage>
</organism>
<evidence type="ECO:0000259" key="4">
    <source>
        <dbReference type="Pfam" id="PF13860"/>
    </source>
</evidence>
<evidence type="ECO:0000256" key="1">
    <source>
        <dbReference type="ARBA" id="ARBA00010577"/>
    </source>
</evidence>
<feature type="domain" description="FlgD/Vpr Ig-like" evidence="4">
    <location>
        <begin position="106"/>
        <end position="181"/>
    </location>
</feature>
<keyword evidence="5" id="KW-0969">Cilium</keyword>
<evidence type="ECO:0000256" key="3">
    <source>
        <dbReference type="RuleBase" id="RU362076"/>
    </source>
</evidence>
<dbReference type="InterPro" id="IPR025965">
    <property type="entry name" value="FlgD/Vpr_Ig-like"/>
</dbReference>
<evidence type="ECO:0000256" key="2">
    <source>
        <dbReference type="ARBA" id="ARBA00022795"/>
    </source>
</evidence>
<sequence length="257" mass="28274">MNINDVNQTINVAQTSQRQLATSNSKDGKELGKQDFLNLLMTQMSHQDPMDPMNTDSMMQQMASLGTVEQLQSLNAKTDSLLNYQEQLMRSGSAGFLGKDVEVQANEIRLMHGSSAPVSYELVSDADEVIVQIVNDGGDVVRQISQDARGQGHHSVLWDGLDNEGDPLSDGNYSVNILARTQEGALVDTLLSKSGQVQDIRFEGGGAQIKVNNEWISTGDIKGLGDKTDRRFAQAQPMPLHTELQLRQAYGRLRDQE</sequence>
<dbReference type="Pfam" id="PF13860">
    <property type="entry name" value="FlgD_ig"/>
    <property type="match status" value="1"/>
</dbReference>
<dbReference type="Gene3D" id="2.60.40.4070">
    <property type="match status" value="1"/>
</dbReference>
<proteinExistence type="inferred from homology"/>
<dbReference type="AlphaFoldDB" id="A0A2D6YJB8"/>
<keyword evidence="5" id="KW-0966">Cell projection</keyword>
<evidence type="ECO:0000313" key="5">
    <source>
        <dbReference type="EMBL" id="MAH63259.1"/>
    </source>
</evidence>
<evidence type="ECO:0000313" key="6">
    <source>
        <dbReference type="Proteomes" id="UP000226525"/>
    </source>
</evidence>
<comment type="similarity">
    <text evidence="1 3">Belongs to the FlgD family.</text>
</comment>
<dbReference type="EMBL" id="NZEX01000086">
    <property type="protein sequence ID" value="MAH63259.1"/>
    <property type="molecule type" value="Genomic_DNA"/>
</dbReference>
<protein>
    <recommendedName>
        <fullName evidence="3">Basal-body rod modification protein FlgD</fullName>
    </recommendedName>
</protein>
<dbReference type="InterPro" id="IPR005648">
    <property type="entry name" value="FlgD"/>
</dbReference>
<dbReference type="Gene3D" id="2.30.30.910">
    <property type="match status" value="1"/>
</dbReference>
<gene>
    <name evidence="5" type="ORF">CMN54_07425</name>
</gene>
<reference evidence="6" key="1">
    <citation type="submission" date="2017-09" db="EMBL/GenBank/DDBJ databases">
        <title>The Reconstruction of 2,631 Draft Metagenome-Assembled Genomes from the Global Oceans.</title>
        <authorList>
            <person name="Tully B.J."/>
            <person name="Graham E.D."/>
            <person name="Heidelberg J.F."/>
        </authorList>
    </citation>
    <scope>NUCLEOTIDE SEQUENCE [LARGE SCALE GENOMIC DNA]</scope>
</reference>
<dbReference type="Pfam" id="PF03963">
    <property type="entry name" value="FlgD"/>
    <property type="match status" value="1"/>
</dbReference>
<dbReference type="Proteomes" id="UP000226525">
    <property type="component" value="Unassembled WGS sequence"/>
</dbReference>
<keyword evidence="5" id="KW-0282">Flagellum</keyword>
<accession>A0A2D6YJB8</accession>